<sequence length="216" mass="24828">MGDRVDRGPLTVDHIRVAQTESIVPTRVYAIREPQDPEMIDVIVGTFTLGATRFATRLGSRVCYRGLFWYCADVYCTLSLYTEGTQGVEDPVVGSRIYLTKCVSVGCTDILTIKNKYPLTWVDDLFDHFRGATVFSKIDLRFDYYQFKVKKSNILKIAFKTQYGHYEFLIMPFSEPVAFMGLMNRVFPSYLNQFAVSFIAEIFVFSRSEDDHCAYL</sequence>
<dbReference type="GO" id="GO:0003964">
    <property type="term" value="F:RNA-directed DNA polymerase activity"/>
    <property type="evidence" value="ECO:0007669"/>
    <property type="project" value="UniProtKB-KW"/>
</dbReference>
<dbReference type="PANTHER" id="PTHR24559:SF444">
    <property type="entry name" value="REVERSE TRANSCRIPTASE DOMAIN-CONTAINING PROTEIN"/>
    <property type="match status" value="1"/>
</dbReference>
<dbReference type="SUPFAM" id="SSF56672">
    <property type="entry name" value="DNA/RNA polymerases"/>
    <property type="match status" value="1"/>
</dbReference>
<keyword evidence="2" id="KW-1185">Reference proteome</keyword>
<keyword evidence="1" id="KW-0695">RNA-directed DNA polymerase</keyword>
<accession>A0A5B6WQI3</accession>
<dbReference type="PANTHER" id="PTHR24559">
    <property type="entry name" value="TRANSPOSON TY3-I GAG-POL POLYPROTEIN"/>
    <property type="match status" value="1"/>
</dbReference>
<dbReference type="AlphaFoldDB" id="A0A5B6WQI3"/>
<protein>
    <submittedName>
        <fullName evidence="1">RNA-directed DNA polymerase-like protein</fullName>
    </submittedName>
</protein>
<proteinExistence type="predicted"/>
<dbReference type="OrthoDB" id="2431547at2759"/>
<dbReference type="CDD" id="cd01647">
    <property type="entry name" value="RT_LTR"/>
    <property type="match status" value="1"/>
</dbReference>
<keyword evidence="1" id="KW-0548">Nucleotidyltransferase</keyword>
<dbReference type="InterPro" id="IPR043128">
    <property type="entry name" value="Rev_trsase/Diguanyl_cyclase"/>
</dbReference>
<name>A0A5B6WQI3_9ROSI</name>
<organism evidence="1 2">
    <name type="scientific">Gossypium australe</name>
    <dbReference type="NCBI Taxonomy" id="47621"/>
    <lineage>
        <taxon>Eukaryota</taxon>
        <taxon>Viridiplantae</taxon>
        <taxon>Streptophyta</taxon>
        <taxon>Embryophyta</taxon>
        <taxon>Tracheophyta</taxon>
        <taxon>Spermatophyta</taxon>
        <taxon>Magnoliopsida</taxon>
        <taxon>eudicotyledons</taxon>
        <taxon>Gunneridae</taxon>
        <taxon>Pentapetalae</taxon>
        <taxon>rosids</taxon>
        <taxon>malvids</taxon>
        <taxon>Malvales</taxon>
        <taxon>Malvaceae</taxon>
        <taxon>Malvoideae</taxon>
        <taxon>Gossypium</taxon>
    </lineage>
</organism>
<keyword evidence="1" id="KW-0808">Transferase</keyword>
<evidence type="ECO:0000313" key="1">
    <source>
        <dbReference type="EMBL" id="KAA3483673.1"/>
    </source>
</evidence>
<dbReference type="Gene3D" id="3.30.70.270">
    <property type="match status" value="1"/>
</dbReference>
<dbReference type="Proteomes" id="UP000325315">
    <property type="component" value="Unassembled WGS sequence"/>
</dbReference>
<dbReference type="InterPro" id="IPR053134">
    <property type="entry name" value="RNA-dir_DNA_polymerase"/>
</dbReference>
<comment type="caution">
    <text evidence="1">The sequence shown here is derived from an EMBL/GenBank/DDBJ whole genome shotgun (WGS) entry which is preliminary data.</text>
</comment>
<dbReference type="InterPro" id="IPR043502">
    <property type="entry name" value="DNA/RNA_pol_sf"/>
</dbReference>
<dbReference type="EMBL" id="SMMG02000002">
    <property type="protein sequence ID" value="KAA3483673.1"/>
    <property type="molecule type" value="Genomic_DNA"/>
</dbReference>
<gene>
    <name evidence="1" type="ORF">EPI10_005822</name>
</gene>
<reference evidence="2" key="1">
    <citation type="journal article" date="2019" name="Plant Biotechnol. J.">
        <title>Genome sequencing of the Australian wild diploid species Gossypium australe highlights disease resistance and delayed gland morphogenesis.</title>
        <authorList>
            <person name="Cai Y."/>
            <person name="Cai X."/>
            <person name="Wang Q."/>
            <person name="Wang P."/>
            <person name="Zhang Y."/>
            <person name="Cai C."/>
            <person name="Xu Y."/>
            <person name="Wang K."/>
            <person name="Zhou Z."/>
            <person name="Wang C."/>
            <person name="Geng S."/>
            <person name="Li B."/>
            <person name="Dong Q."/>
            <person name="Hou Y."/>
            <person name="Wang H."/>
            <person name="Ai P."/>
            <person name="Liu Z."/>
            <person name="Yi F."/>
            <person name="Sun M."/>
            <person name="An G."/>
            <person name="Cheng J."/>
            <person name="Zhang Y."/>
            <person name="Shi Q."/>
            <person name="Xie Y."/>
            <person name="Shi X."/>
            <person name="Chang Y."/>
            <person name="Huang F."/>
            <person name="Chen Y."/>
            <person name="Hong S."/>
            <person name="Mi L."/>
            <person name="Sun Q."/>
            <person name="Zhang L."/>
            <person name="Zhou B."/>
            <person name="Peng R."/>
            <person name="Zhang X."/>
            <person name="Liu F."/>
        </authorList>
    </citation>
    <scope>NUCLEOTIDE SEQUENCE [LARGE SCALE GENOMIC DNA]</scope>
    <source>
        <strain evidence="2">cv. PA1801</strain>
    </source>
</reference>
<dbReference type="Gene3D" id="3.10.10.10">
    <property type="entry name" value="HIV Type 1 Reverse Transcriptase, subunit A, domain 1"/>
    <property type="match status" value="1"/>
</dbReference>
<evidence type="ECO:0000313" key="2">
    <source>
        <dbReference type="Proteomes" id="UP000325315"/>
    </source>
</evidence>